<reference evidence="1" key="1">
    <citation type="submission" date="2021-12" db="EMBL/GenBank/DDBJ databases">
        <authorList>
            <person name="Zaccaron A."/>
            <person name="Stergiopoulos I."/>
        </authorList>
    </citation>
    <scope>NUCLEOTIDE SEQUENCE</scope>
    <source>
        <strain evidence="1">Race5_Kim</strain>
    </source>
</reference>
<dbReference type="OMA" id="ATNGWAR"/>
<organism evidence="1 2">
    <name type="scientific">Passalora fulva</name>
    <name type="common">Tomato leaf mold</name>
    <name type="synonym">Cladosporium fulvum</name>
    <dbReference type="NCBI Taxonomy" id="5499"/>
    <lineage>
        <taxon>Eukaryota</taxon>
        <taxon>Fungi</taxon>
        <taxon>Dikarya</taxon>
        <taxon>Ascomycota</taxon>
        <taxon>Pezizomycotina</taxon>
        <taxon>Dothideomycetes</taxon>
        <taxon>Dothideomycetidae</taxon>
        <taxon>Mycosphaerellales</taxon>
        <taxon>Mycosphaerellaceae</taxon>
        <taxon>Fulvia</taxon>
    </lineage>
</organism>
<reference evidence="1" key="2">
    <citation type="journal article" date="2022" name="Microb. Genom.">
        <title>A chromosome-scale genome assembly of the tomato pathogen Cladosporium fulvum reveals a compartmentalized genome architecture and the presence of a dispensable chromosome.</title>
        <authorList>
            <person name="Zaccaron A.Z."/>
            <person name="Chen L.H."/>
            <person name="Samaras A."/>
            <person name="Stergiopoulos I."/>
        </authorList>
    </citation>
    <scope>NUCLEOTIDE SEQUENCE</scope>
    <source>
        <strain evidence="1">Race5_Kim</strain>
    </source>
</reference>
<accession>A0A9Q8P4G1</accession>
<sequence>MSTQQPGQAATGSSSRLQSIIEAPKTSFSQAQPMHKQIWNTTAPKNDVQCALAHAHAMSVDVLQQYATALETRAAKARAVLAANGSSQLATVMCGSIEDMKGNICVLVQQRWTFEEMMQRLSEDEQEPRPS</sequence>
<dbReference type="GeneID" id="71980597"/>
<dbReference type="OrthoDB" id="3822080at2759"/>
<dbReference type="KEGG" id="ffu:CLAFUR5_00719"/>
<proteinExistence type="predicted"/>
<evidence type="ECO:0000313" key="1">
    <source>
        <dbReference type="EMBL" id="UJO12781.1"/>
    </source>
</evidence>
<evidence type="ECO:0000313" key="2">
    <source>
        <dbReference type="Proteomes" id="UP000756132"/>
    </source>
</evidence>
<keyword evidence="2" id="KW-1185">Reference proteome</keyword>
<dbReference type="RefSeq" id="XP_047757147.1">
    <property type="nucleotide sequence ID" value="XM_047899867.1"/>
</dbReference>
<protein>
    <submittedName>
        <fullName evidence="1">Uncharacterized protein</fullName>
    </submittedName>
</protein>
<dbReference type="AlphaFoldDB" id="A0A9Q8P4G1"/>
<dbReference type="EMBL" id="CP090163">
    <property type="protein sequence ID" value="UJO12781.1"/>
    <property type="molecule type" value="Genomic_DNA"/>
</dbReference>
<dbReference type="Proteomes" id="UP000756132">
    <property type="component" value="Chromosome 1"/>
</dbReference>
<name>A0A9Q8P4G1_PASFU</name>
<gene>
    <name evidence="1" type="ORF">CLAFUR5_00719</name>
</gene>